<evidence type="ECO:0000313" key="2">
    <source>
        <dbReference type="Proteomes" id="UP000800092"/>
    </source>
</evidence>
<reference evidence="1" key="1">
    <citation type="journal article" date="2020" name="Stud. Mycol.">
        <title>101 Dothideomycetes genomes: a test case for predicting lifestyles and emergence of pathogens.</title>
        <authorList>
            <person name="Haridas S."/>
            <person name="Albert R."/>
            <person name="Binder M."/>
            <person name="Bloem J."/>
            <person name="Labutti K."/>
            <person name="Salamov A."/>
            <person name="Andreopoulos B."/>
            <person name="Baker S."/>
            <person name="Barry K."/>
            <person name="Bills G."/>
            <person name="Bluhm B."/>
            <person name="Cannon C."/>
            <person name="Castanera R."/>
            <person name="Culley D."/>
            <person name="Daum C."/>
            <person name="Ezra D."/>
            <person name="Gonzalez J."/>
            <person name="Henrissat B."/>
            <person name="Kuo A."/>
            <person name="Liang C."/>
            <person name="Lipzen A."/>
            <person name="Lutzoni F."/>
            <person name="Magnuson J."/>
            <person name="Mondo S."/>
            <person name="Nolan M."/>
            <person name="Ohm R."/>
            <person name="Pangilinan J."/>
            <person name="Park H.-J."/>
            <person name="Ramirez L."/>
            <person name="Alfaro M."/>
            <person name="Sun H."/>
            <person name="Tritt A."/>
            <person name="Yoshinaga Y."/>
            <person name="Zwiers L.-H."/>
            <person name="Turgeon B."/>
            <person name="Goodwin S."/>
            <person name="Spatafora J."/>
            <person name="Crous P."/>
            <person name="Grigoriev I."/>
        </authorList>
    </citation>
    <scope>NUCLEOTIDE SEQUENCE</scope>
    <source>
        <strain evidence="1">Tuck. ex Michener</strain>
    </source>
</reference>
<sequence length="57" mass="6547">WIYLNHADKRQDVLGSYGTENVRQMKDVAARYDPQQIFQKLSPGGIKISNLKWPSGK</sequence>
<proteinExistence type="predicted"/>
<feature type="non-terminal residue" evidence="1">
    <location>
        <position position="1"/>
    </location>
</feature>
<keyword evidence="2" id="KW-1185">Reference proteome</keyword>
<organism evidence="1 2">
    <name type="scientific">Viridothelium virens</name>
    <name type="common">Speckled blister lichen</name>
    <name type="synonym">Trypethelium virens</name>
    <dbReference type="NCBI Taxonomy" id="1048519"/>
    <lineage>
        <taxon>Eukaryota</taxon>
        <taxon>Fungi</taxon>
        <taxon>Dikarya</taxon>
        <taxon>Ascomycota</taxon>
        <taxon>Pezizomycotina</taxon>
        <taxon>Dothideomycetes</taxon>
        <taxon>Dothideomycetes incertae sedis</taxon>
        <taxon>Trypetheliales</taxon>
        <taxon>Trypetheliaceae</taxon>
        <taxon>Viridothelium</taxon>
    </lineage>
</organism>
<dbReference type="EMBL" id="ML991904">
    <property type="protein sequence ID" value="KAF2228635.1"/>
    <property type="molecule type" value="Genomic_DNA"/>
</dbReference>
<dbReference type="Proteomes" id="UP000800092">
    <property type="component" value="Unassembled WGS sequence"/>
</dbReference>
<evidence type="ECO:0008006" key="3">
    <source>
        <dbReference type="Google" id="ProtNLM"/>
    </source>
</evidence>
<accession>A0A6A6GSA7</accession>
<evidence type="ECO:0000313" key="1">
    <source>
        <dbReference type="EMBL" id="KAF2228635.1"/>
    </source>
</evidence>
<dbReference type="OrthoDB" id="2151789at2759"/>
<protein>
    <recommendedName>
        <fullName evidence="3">Berberine/berberine-like domain-containing protein</fullName>
    </recommendedName>
</protein>
<dbReference type="AlphaFoldDB" id="A0A6A6GSA7"/>
<gene>
    <name evidence="1" type="ORF">EV356DRAFT_457348</name>
</gene>
<name>A0A6A6GSA7_VIRVR</name>